<organism evidence="2">
    <name type="scientific">Fopius arisanus</name>
    <dbReference type="NCBI Taxonomy" id="64838"/>
    <lineage>
        <taxon>Eukaryota</taxon>
        <taxon>Metazoa</taxon>
        <taxon>Ecdysozoa</taxon>
        <taxon>Arthropoda</taxon>
        <taxon>Hexapoda</taxon>
        <taxon>Insecta</taxon>
        <taxon>Pterygota</taxon>
        <taxon>Neoptera</taxon>
        <taxon>Endopterygota</taxon>
        <taxon>Hymenoptera</taxon>
        <taxon>Apocrita</taxon>
        <taxon>Ichneumonoidea</taxon>
        <taxon>Braconidae</taxon>
        <taxon>Opiinae</taxon>
        <taxon>Fopius</taxon>
    </lineage>
</organism>
<dbReference type="KEGG" id="fas:105264546"/>
<proteinExistence type="predicted"/>
<dbReference type="RefSeq" id="XP_011299790.1">
    <property type="nucleotide sequence ID" value="XM_011301488.1"/>
</dbReference>
<reference evidence="2" key="1">
    <citation type="submission" date="2015-01" db="EMBL/GenBank/DDBJ databases">
        <title>Transcriptome Assembly of Fopius arisanus.</title>
        <authorList>
            <person name="Geib S."/>
        </authorList>
    </citation>
    <scope>NUCLEOTIDE SEQUENCE</scope>
</reference>
<evidence type="ECO:0000313" key="4">
    <source>
        <dbReference type="RefSeq" id="XP_011299790.1"/>
    </source>
</evidence>
<sequence>MLEAKSKIFIGVLLTILCNNCSGQFYVDHSLELGSEQVFKPSKIAHPIVLTTTPGDLCREFLGTPEATWASYAYRADICTRPISCRNRPSFTIHTRPGSPPEGMLCALHISGNDQEAIKFVCHKGSCVKAAS</sequence>
<evidence type="ECO:0000256" key="1">
    <source>
        <dbReference type="SAM" id="SignalP"/>
    </source>
</evidence>
<dbReference type="OrthoDB" id="6352355at2759"/>
<protein>
    <submittedName>
        <fullName evidence="2">ORF51_2 protein</fullName>
    </submittedName>
</protein>
<evidence type="ECO:0000313" key="2">
    <source>
        <dbReference type="EMBL" id="JAG70875.1"/>
    </source>
</evidence>
<name>A0A0C9PJI4_9HYME</name>
<accession>A0A0C9PJI4</accession>
<keyword evidence="1" id="KW-0732">Signal</keyword>
<accession>A0A9R1SZ64</accession>
<feature type="signal peptide" evidence="1">
    <location>
        <begin position="1"/>
        <end position="23"/>
    </location>
</feature>
<keyword evidence="3" id="KW-1185">Reference proteome</keyword>
<feature type="chain" id="PRO_5044541353" evidence="1">
    <location>
        <begin position="24"/>
        <end position="132"/>
    </location>
</feature>
<reference evidence="4" key="2">
    <citation type="submission" date="2025-04" db="UniProtKB">
        <authorList>
            <consortium name="RefSeq"/>
        </authorList>
    </citation>
    <scope>IDENTIFICATION</scope>
    <source>
        <strain evidence="4">USDA-PBARC FA_bdor</strain>
        <tissue evidence="4">Whole organism</tissue>
    </source>
</reference>
<dbReference type="EMBL" id="GBYB01001108">
    <property type="protein sequence ID" value="JAG70875.1"/>
    <property type="molecule type" value="Transcribed_RNA"/>
</dbReference>
<evidence type="ECO:0000313" key="3">
    <source>
        <dbReference type="Proteomes" id="UP000694866"/>
    </source>
</evidence>
<dbReference type="GeneID" id="105264546"/>
<dbReference type="Proteomes" id="UP000694866">
    <property type="component" value="Unplaced"/>
</dbReference>
<dbReference type="AlphaFoldDB" id="A0A0C9PJI4"/>
<gene>
    <name evidence="2" type="primary">ORF51_2</name>
    <name evidence="4" type="synonym">LOC105264546</name>
    <name evidence="2" type="ORF">g.833</name>
</gene>